<dbReference type="EMBL" id="JBICYV010000015">
    <property type="protein sequence ID" value="MFG3014336.1"/>
    <property type="molecule type" value="Genomic_DNA"/>
</dbReference>
<protein>
    <submittedName>
        <fullName evidence="1">Uncharacterized protein</fullName>
    </submittedName>
</protein>
<reference evidence="1 2" key="1">
    <citation type="submission" date="2024-10" db="EMBL/GenBank/DDBJ databases">
        <title>The Natural Products Discovery Center: Release of the First 8490 Sequenced Strains for Exploring Actinobacteria Biosynthetic Diversity.</title>
        <authorList>
            <person name="Kalkreuter E."/>
            <person name="Kautsar S.A."/>
            <person name="Yang D."/>
            <person name="Bader C.D."/>
            <person name="Teijaro C.N."/>
            <person name="Fluegel L."/>
            <person name="Davis C.M."/>
            <person name="Simpson J.R."/>
            <person name="Lauterbach L."/>
            <person name="Steele A.D."/>
            <person name="Gui C."/>
            <person name="Meng S."/>
            <person name="Li G."/>
            <person name="Viehrig K."/>
            <person name="Ye F."/>
            <person name="Su P."/>
            <person name="Kiefer A.F."/>
            <person name="Nichols A."/>
            <person name="Cepeda A.J."/>
            <person name="Yan W."/>
            <person name="Fan B."/>
            <person name="Jiang Y."/>
            <person name="Adhikari A."/>
            <person name="Zheng C.-J."/>
            <person name="Schuster L."/>
            <person name="Cowan T.M."/>
            <person name="Smanski M.J."/>
            <person name="Chevrette M.G."/>
            <person name="De Carvalho L.P.S."/>
            <person name="Shen B."/>
        </authorList>
    </citation>
    <scope>NUCLEOTIDE SEQUENCE [LARGE SCALE GENOMIC DNA]</scope>
    <source>
        <strain evidence="1 2">NPDC048320</strain>
    </source>
</reference>
<comment type="caution">
    <text evidence="1">The sequence shown here is derived from an EMBL/GenBank/DDBJ whole genome shotgun (WGS) entry which is preliminary data.</text>
</comment>
<evidence type="ECO:0000313" key="2">
    <source>
        <dbReference type="Proteomes" id="UP001604267"/>
    </source>
</evidence>
<organism evidence="1 2">
    <name type="scientific">Streptomyces cinerochromogenes</name>
    <dbReference type="NCBI Taxonomy" id="66422"/>
    <lineage>
        <taxon>Bacteria</taxon>
        <taxon>Bacillati</taxon>
        <taxon>Actinomycetota</taxon>
        <taxon>Actinomycetes</taxon>
        <taxon>Kitasatosporales</taxon>
        <taxon>Streptomycetaceae</taxon>
        <taxon>Streptomyces</taxon>
    </lineage>
</organism>
<gene>
    <name evidence="1" type="ORF">ACGFZB_28735</name>
</gene>
<keyword evidence="2" id="KW-1185">Reference proteome</keyword>
<name>A0ABW7BBZ7_9ACTN</name>
<dbReference type="RefSeq" id="WP_392820939.1">
    <property type="nucleotide sequence ID" value="NZ_JBICYV010000015.1"/>
</dbReference>
<evidence type="ECO:0000313" key="1">
    <source>
        <dbReference type="EMBL" id="MFG3014336.1"/>
    </source>
</evidence>
<dbReference type="Proteomes" id="UP001604267">
    <property type="component" value="Unassembled WGS sequence"/>
</dbReference>
<sequence length="91" mass="9757">MGKTELTDFTGAVIRPGRLIAYPTRRGNRVRNTEAIVLETLSDKSSGRVVPKLKVIPTGRESGVSARKTLTIQTIGAEHVVVIGDAKGESK</sequence>
<proteinExistence type="predicted"/>
<accession>A0ABW7BBZ7</accession>